<sequence>MVHTPYFNSVISESAFKTRFQAENGQNFSEIANLSASHWGRPHLLACRVVRRDPQRNLLPILSHYAAPSDVQSPADEIRAFLRGPDSTFMTQSEHYLVRRSNCGISLAQIWAAMAMFKGNQNRRVRDISALTVLGQNESGHGNDDGPGHPKRLRRQISQPDFADSSAIRVGSSSPLHDGSQDGSDRSSLPYVDASTHYLSITPEDDTVRLASCVIRHILYFAAPQNSASNPVVVEFRDAKTRLAATTTTAERRMIAIDDGGLCLRRQNQDGSFALAKNHVALLEAKTQFHCVENGRPVISDRSFAQMVCEALATRLSNMGDESLRR</sequence>
<gene>
    <name evidence="2" type="ORF">PGRI_076370</name>
</gene>
<dbReference type="EMBL" id="LHQR01000013">
    <property type="protein sequence ID" value="KXG54493.1"/>
    <property type="molecule type" value="Genomic_DNA"/>
</dbReference>
<dbReference type="OrthoDB" id="4646997at2759"/>
<feature type="region of interest" description="Disordered" evidence="1">
    <location>
        <begin position="166"/>
        <end position="188"/>
    </location>
</feature>
<dbReference type="GeneID" id="63710651"/>
<dbReference type="AlphaFoldDB" id="A0A135LZU8"/>
<accession>A0A135LZU8</accession>
<proteinExistence type="predicted"/>
<reference evidence="2 3" key="1">
    <citation type="journal article" date="2016" name="BMC Genomics">
        <title>Genome sequencing and secondary metabolism of the postharvest pathogen Penicillium griseofulvum.</title>
        <authorList>
            <person name="Banani H."/>
            <person name="Marcet-Houben M."/>
            <person name="Ballester A.R."/>
            <person name="Abbruscato P."/>
            <person name="Gonzalez-Candelas L."/>
            <person name="Gabaldon T."/>
            <person name="Spadaro D."/>
        </authorList>
    </citation>
    <scope>NUCLEOTIDE SEQUENCE [LARGE SCALE GENOMIC DNA]</scope>
    <source>
        <strain evidence="2 3">PG3</strain>
    </source>
</reference>
<dbReference type="Proteomes" id="UP000070168">
    <property type="component" value="Unassembled WGS sequence"/>
</dbReference>
<comment type="caution">
    <text evidence="2">The sequence shown here is derived from an EMBL/GenBank/DDBJ whole genome shotgun (WGS) entry which is preliminary data.</text>
</comment>
<organism evidence="2 3">
    <name type="scientific">Penicillium patulum</name>
    <name type="common">Penicillium griseofulvum</name>
    <dbReference type="NCBI Taxonomy" id="5078"/>
    <lineage>
        <taxon>Eukaryota</taxon>
        <taxon>Fungi</taxon>
        <taxon>Dikarya</taxon>
        <taxon>Ascomycota</taxon>
        <taxon>Pezizomycotina</taxon>
        <taxon>Eurotiomycetes</taxon>
        <taxon>Eurotiomycetidae</taxon>
        <taxon>Eurotiales</taxon>
        <taxon>Aspergillaceae</taxon>
        <taxon>Penicillium</taxon>
    </lineage>
</organism>
<keyword evidence="3" id="KW-1185">Reference proteome</keyword>
<feature type="region of interest" description="Disordered" evidence="1">
    <location>
        <begin position="135"/>
        <end position="154"/>
    </location>
</feature>
<dbReference type="STRING" id="5078.A0A135LZU8"/>
<dbReference type="RefSeq" id="XP_040653028.1">
    <property type="nucleotide sequence ID" value="XM_040795351.1"/>
</dbReference>
<name>A0A135LZU8_PENPA</name>
<evidence type="ECO:0000313" key="3">
    <source>
        <dbReference type="Proteomes" id="UP000070168"/>
    </source>
</evidence>
<evidence type="ECO:0000313" key="2">
    <source>
        <dbReference type="EMBL" id="KXG54493.1"/>
    </source>
</evidence>
<evidence type="ECO:0000256" key="1">
    <source>
        <dbReference type="SAM" id="MobiDB-lite"/>
    </source>
</evidence>
<protein>
    <submittedName>
        <fullName evidence="2">Uncharacterized protein</fullName>
    </submittedName>
</protein>
<dbReference type="OMA" id="RCVLNYA"/>